<dbReference type="EMBL" id="CP071446">
    <property type="protein sequence ID" value="QTA37863.1"/>
    <property type="molecule type" value="Genomic_DNA"/>
</dbReference>
<evidence type="ECO:0000256" key="3">
    <source>
        <dbReference type="ARBA" id="ARBA00022741"/>
    </source>
</evidence>
<evidence type="ECO:0000313" key="11">
    <source>
        <dbReference type="Proteomes" id="UP000671862"/>
    </source>
</evidence>
<dbReference type="RefSeq" id="WP_207566584.1">
    <property type="nucleotide sequence ID" value="NZ_CP071446.1"/>
</dbReference>
<dbReference type="EC" id="6.1.1.17" evidence="7"/>
<dbReference type="Gene3D" id="1.10.10.350">
    <property type="match status" value="1"/>
</dbReference>
<dbReference type="Pfam" id="PF19269">
    <property type="entry name" value="Anticodon_2"/>
    <property type="match status" value="1"/>
</dbReference>
<keyword evidence="11" id="KW-1185">Reference proteome</keyword>
<dbReference type="PANTHER" id="PTHR43311">
    <property type="entry name" value="GLUTAMATE--TRNA LIGASE"/>
    <property type="match status" value="1"/>
</dbReference>
<comment type="catalytic activity">
    <reaction evidence="7">
        <text>tRNA(Glu) + L-glutamate + ATP = L-glutamyl-tRNA(Glu) + AMP + diphosphate</text>
        <dbReference type="Rhea" id="RHEA:23540"/>
        <dbReference type="Rhea" id="RHEA-COMP:9663"/>
        <dbReference type="Rhea" id="RHEA-COMP:9680"/>
        <dbReference type="ChEBI" id="CHEBI:29985"/>
        <dbReference type="ChEBI" id="CHEBI:30616"/>
        <dbReference type="ChEBI" id="CHEBI:33019"/>
        <dbReference type="ChEBI" id="CHEBI:78442"/>
        <dbReference type="ChEBI" id="CHEBI:78520"/>
        <dbReference type="ChEBI" id="CHEBI:456215"/>
        <dbReference type="EC" id="6.1.1.17"/>
    </reaction>
</comment>
<feature type="short sequence motif" description="'HIGH' region" evidence="7">
    <location>
        <begin position="8"/>
        <end position="18"/>
    </location>
</feature>
<protein>
    <recommendedName>
        <fullName evidence="7">Glutamate--tRNA ligase</fullName>
        <ecNumber evidence="7">6.1.1.17</ecNumber>
    </recommendedName>
    <alternativeName>
        <fullName evidence="7">Glutamyl-tRNA synthetase</fullName>
        <shortName evidence="7">GluRS</shortName>
    </alternativeName>
</protein>
<dbReference type="Pfam" id="PF00749">
    <property type="entry name" value="tRNA-synt_1c"/>
    <property type="match status" value="1"/>
</dbReference>
<dbReference type="InterPro" id="IPR020751">
    <property type="entry name" value="aa-tRNA-synth_I_codon-bd_sub2"/>
</dbReference>
<dbReference type="InterPro" id="IPR001412">
    <property type="entry name" value="aa-tRNA-synth_I_CS"/>
</dbReference>
<feature type="domain" description="Glutamyl/glutaminyl-tRNA synthetase class Ib catalytic" evidence="8">
    <location>
        <begin position="2"/>
        <end position="319"/>
    </location>
</feature>
<dbReference type="HAMAP" id="MF_00022">
    <property type="entry name" value="Glu_tRNA_synth_type1"/>
    <property type="match status" value="1"/>
</dbReference>
<evidence type="ECO:0000313" key="10">
    <source>
        <dbReference type="EMBL" id="QTA37863.1"/>
    </source>
</evidence>
<evidence type="ECO:0000259" key="9">
    <source>
        <dbReference type="Pfam" id="PF19269"/>
    </source>
</evidence>
<keyword evidence="7" id="KW-0963">Cytoplasm</keyword>
<reference evidence="10 11" key="1">
    <citation type="submission" date="2021-03" db="EMBL/GenBank/DDBJ databases">
        <title>Thermosipho ferrireducens sp.nov., an anaerobic thermophilic iron-reducing bacterium isolated from a deep-sea hydrothermal sulfide deposits.</title>
        <authorList>
            <person name="Zeng X."/>
            <person name="Chen Y."/>
            <person name="Shao Z."/>
        </authorList>
    </citation>
    <scope>NUCLEOTIDE SEQUENCE [LARGE SCALE GENOMIC DNA]</scope>
    <source>
        <strain evidence="10 11">JL129W03</strain>
    </source>
</reference>
<dbReference type="InterPro" id="IPR049940">
    <property type="entry name" value="GluQ/Sye"/>
</dbReference>
<dbReference type="Gene3D" id="3.40.50.620">
    <property type="entry name" value="HUPs"/>
    <property type="match status" value="1"/>
</dbReference>
<dbReference type="InterPro" id="IPR033910">
    <property type="entry name" value="GluRS_core"/>
</dbReference>
<evidence type="ECO:0000256" key="1">
    <source>
        <dbReference type="ARBA" id="ARBA00007894"/>
    </source>
</evidence>
<comment type="function">
    <text evidence="7">Catalyzes the attachment of glutamate to tRNA(Glu) in a two-step reaction: glutamate is first activated by ATP to form Glu-AMP and then transferred to the acceptor end of tRNA(Glu).</text>
</comment>
<evidence type="ECO:0000256" key="6">
    <source>
        <dbReference type="ARBA" id="ARBA00023146"/>
    </source>
</evidence>
<dbReference type="InterPro" id="IPR008925">
    <property type="entry name" value="aa_tRNA-synth_I_cd-bd_sf"/>
</dbReference>
<dbReference type="NCBIfam" id="TIGR00464">
    <property type="entry name" value="gltX_bact"/>
    <property type="match status" value="1"/>
</dbReference>
<keyword evidence="4 7" id="KW-0067">ATP-binding</keyword>
<comment type="caution">
    <text evidence="7">Lacks conserved residue(s) required for the propagation of feature annotation.</text>
</comment>
<dbReference type="InterPro" id="IPR014729">
    <property type="entry name" value="Rossmann-like_a/b/a_fold"/>
</dbReference>
<feature type="short sequence motif" description="'KMSKS' region" evidence="7">
    <location>
        <begin position="250"/>
        <end position="254"/>
    </location>
</feature>
<dbReference type="InterPro" id="IPR004527">
    <property type="entry name" value="Glu-tRNA-ligase_bac/mito"/>
</dbReference>
<sequence>MIRLRFAPSPTGYLHVGGARTALFNYLYARKMNGSFILRIEDTDIERSEKQFEDGLIKALKWLGLDWDEGPDVGGNYGPYRQSERLQIYEQMAEKLLNEGKAYKVYAYPEEIEALREKLLAGGKPPHYTREMLEIYTTAERIREYEEKGLKPAIYFSMPRKEYVLNDIVKGEVIFKEGTVGDFAIIRSNGIPIYNFACVVDDHLMEISHVIRGDDHLSNTVKQLALYEAFGWTPPKFGHVSMILGPDAKKLSKRHGATSVEEFKEKGYLPEAVVNFLVLLGWSHPEGKEIMSIEEMIEAFSLDRLGKNPAIFDPTKLRWMNAEHFRKLDDDKALEKAIPFLEKYASFEEIKQNKEWFIRLIKSVKDRVEELSELPKMVEFFFEEPSLERNVSSDIRVVFGKLVSELEETSDWDEKVIYSIFKKVLKGSKVKGKEFYMALRKALTGREEGPELIDIVYLLGKDKIIRRLKRYI</sequence>
<keyword evidence="2 7" id="KW-0436">Ligase</keyword>
<evidence type="ECO:0000256" key="2">
    <source>
        <dbReference type="ARBA" id="ARBA00022598"/>
    </source>
</evidence>
<dbReference type="SUPFAM" id="SSF48163">
    <property type="entry name" value="An anticodon-binding domain of class I aminoacyl-tRNA synthetases"/>
    <property type="match status" value="1"/>
</dbReference>
<dbReference type="PROSITE" id="PS00178">
    <property type="entry name" value="AA_TRNA_LIGASE_I"/>
    <property type="match status" value="1"/>
</dbReference>
<dbReference type="InterPro" id="IPR000924">
    <property type="entry name" value="Glu/Gln-tRNA-synth"/>
</dbReference>
<dbReference type="CDD" id="cd00808">
    <property type="entry name" value="GluRS_core"/>
    <property type="match status" value="1"/>
</dbReference>
<evidence type="ECO:0000256" key="5">
    <source>
        <dbReference type="ARBA" id="ARBA00022917"/>
    </source>
</evidence>
<feature type="binding site" evidence="7">
    <location>
        <position position="253"/>
    </location>
    <ligand>
        <name>ATP</name>
        <dbReference type="ChEBI" id="CHEBI:30616"/>
    </ligand>
</feature>
<keyword evidence="6 7" id="KW-0030">Aminoacyl-tRNA synthetase</keyword>
<name>A0ABX7S938_9BACT</name>
<accession>A0ABX7S938</accession>
<comment type="subunit">
    <text evidence="7">Monomer.</text>
</comment>
<evidence type="ECO:0000256" key="4">
    <source>
        <dbReference type="ARBA" id="ARBA00022840"/>
    </source>
</evidence>
<dbReference type="Proteomes" id="UP000671862">
    <property type="component" value="Chromosome"/>
</dbReference>
<comment type="similarity">
    <text evidence="1 7">Belongs to the class-I aminoacyl-tRNA synthetase family. Glutamate--tRNA ligase type 1 subfamily.</text>
</comment>
<dbReference type="SUPFAM" id="SSF52374">
    <property type="entry name" value="Nucleotidylyl transferase"/>
    <property type="match status" value="1"/>
</dbReference>
<dbReference type="PRINTS" id="PR00987">
    <property type="entry name" value="TRNASYNTHGLU"/>
</dbReference>
<dbReference type="GO" id="GO:0004818">
    <property type="term" value="F:glutamate-tRNA ligase activity"/>
    <property type="evidence" value="ECO:0007669"/>
    <property type="project" value="UniProtKB-EC"/>
</dbReference>
<dbReference type="InterPro" id="IPR045462">
    <property type="entry name" value="aa-tRNA-synth_I_cd-bd"/>
</dbReference>
<evidence type="ECO:0000256" key="7">
    <source>
        <dbReference type="HAMAP-Rule" id="MF_00022"/>
    </source>
</evidence>
<gene>
    <name evidence="7" type="primary">gltX</name>
    <name evidence="10" type="ORF">JYK00_09100</name>
</gene>
<dbReference type="InterPro" id="IPR020058">
    <property type="entry name" value="Glu/Gln-tRNA-synth_Ib_cat-dom"/>
</dbReference>
<evidence type="ECO:0000259" key="8">
    <source>
        <dbReference type="Pfam" id="PF00749"/>
    </source>
</evidence>
<comment type="subcellular location">
    <subcellularLocation>
        <location evidence="7">Cytoplasm</location>
    </subcellularLocation>
</comment>
<proteinExistence type="inferred from homology"/>
<feature type="domain" description="Aminoacyl-tRNA synthetase class I anticodon-binding" evidence="9">
    <location>
        <begin position="334"/>
        <end position="472"/>
    </location>
</feature>
<dbReference type="PANTHER" id="PTHR43311:SF2">
    <property type="entry name" value="GLUTAMATE--TRNA LIGASE, MITOCHONDRIAL-RELATED"/>
    <property type="match status" value="1"/>
</dbReference>
<keyword evidence="5 7" id="KW-0648">Protein biosynthesis</keyword>
<keyword evidence="3 7" id="KW-0547">Nucleotide-binding</keyword>
<organism evidence="10 11">
    <name type="scientific">Thermosipho ferrireducens</name>
    <dbReference type="NCBI Taxonomy" id="2571116"/>
    <lineage>
        <taxon>Bacteria</taxon>
        <taxon>Thermotogati</taxon>
        <taxon>Thermotogota</taxon>
        <taxon>Thermotogae</taxon>
        <taxon>Thermotogales</taxon>
        <taxon>Fervidobacteriaceae</taxon>
        <taxon>Thermosipho</taxon>
    </lineage>
</organism>